<accession>A0AAD4QK36</accession>
<dbReference type="Pfam" id="PF20153">
    <property type="entry name" value="DUF6535"/>
    <property type="match status" value="1"/>
</dbReference>
<dbReference type="Proteomes" id="UP001203297">
    <property type="component" value="Unassembled WGS sequence"/>
</dbReference>
<feature type="domain" description="DUF6535" evidence="2">
    <location>
        <begin position="2"/>
        <end position="179"/>
    </location>
</feature>
<comment type="caution">
    <text evidence="3">The sequence shown here is derived from an EMBL/GenBank/DDBJ whole genome shotgun (WGS) entry which is preliminary data.</text>
</comment>
<feature type="transmembrane region" description="Helical" evidence="1">
    <location>
        <begin position="92"/>
        <end position="115"/>
    </location>
</feature>
<gene>
    <name evidence="3" type="ORF">B0F90DRAFT_1631720</name>
</gene>
<evidence type="ECO:0000313" key="3">
    <source>
        <dbReference type="EMBL" id="KAI0299125.1"/>
    </source>
</evidence>
<feature type="transmembrane region" description="Helical" evidence="1">
    <location>
        <begin position="187"/>
        <end position="208"/>
    </location>
</feature>
<feature type="transmembrane region" description="Helical" evidence="1">
    <location>
        <begin position="214"/>
        <end position="234"/>
    </location>
</feature>
<feature type="transmembrane region" description="Helical" evidence="1">
    <location>
        <begin position="161"/>
        <end position="180"/>
    </location>
</feature>
<evidence type="ECO:0000256" key="1">
    <source>
        <dbReference type="SAM" id="Phobius"/>
    </source>
</evidence>
<evidence type="ECO:0000259" key="2">
    <source>
        <dbReference type="Pfam" id="PF20153"/>
    </source>
</evidence>
<keyword evidence="4" id="KW-1185">Reference proteome</keyword>
<proteinExistence type="predicted"/>
<keyword evidence="1" id="KW-0472">Membrane</keyword>
<evidence type="ECO:0000313" key="4">
    <source>
        <dbReference type="Proteomes" id="UP001203297"/>
    </source>
</evidence>
<dbReference type="AlphaFoldDB" id="A0AAD4QK36"/>
<dbReference type="InterPro" id="IPR045338">
    <property type="entry name" value="DUF6535"/>
</dbReference>
<reference evidence="3" key="1">
    <citation type="journal article" date="2022" name="New Phytol.">
        <title>Evolutionary transition to the ectomycorrhizal habit in the genomes of a hyperdiverse lineage of mushroom-forming fungi.</title>
        <authorList>
            <person name="Looney B."/>
            <person name="Miyauchi S."/>
            <person name="Morin E."/>
            <person name="Drula E."/>
            <person name="Courty P.E."/>
            <person name="Kohler A."/>
            <person name="Kuo A."/>
            <person name="LaButti K."/>
            <person name="Pangilinan J."/>
            <person name="Lipzen A."/>
            <person name="Riley R."/>
            <person name="Andreopoulos W."/>
            <person name="He G."/>
            <person name="Johnson J."/>
            <person name="Nolan M."/>
            <person name="Tritt A."/>
            <person name="Barry K.W."/>
            <person name="Grigoriev I.V."/>
            <person name="Nagy L.G."/>
            <person name="Hibbett D."/>
            <person name="Henrissat B."/>
            <person name="Matheny P.B."/>
            <person name="Labbe J."/>
            <person name="Martin F.M."/>
        </authorList>
    </citation>
    <scope>NUCLEOTIDE SEQUENCE</scope>
    <source>
        <strain evidence="3">BPL690</strain>
    </source>
</reference>
<sequence>MYLELAEEEDRKMAESWKADADGILVFTGLFSAAVAALATLSIQDLRPNSQDTSAYYLANIYQVLANANGSLVPSPPLPSPPFMFSPPNHAIWINSLWFLSLAISLTCALLATLLKQWARRYIKITQPRYSPHKRARIRAFFAEGVEKQHLTWAVEALPTLLHLSLFLFFAGLLVFLFNIHHTVFSVVMWWVGLCVIVYACIAFVPIFRHDSPYYAPLSTSTWFLVTGLLYTTFRTLQWSLLTITLPTQPGNVFVT</sequence>
<dbReference type="EMBL" id="WTXG01000024">
    <property type="protein sequence ID" value="KAI0299125.1"/>
    <property type="molecule type" value="Genomic_DNA"/>
</dbReference>
<keyword evidence="1" id="KW-1133">Transmembrane helix</keyword>
<feature type="transmembrane region" description="Helical" evidence="1">
    <location>
        <begin position="23"/>
        <end position="43"/>
    </location>
</feature>
<protein>
    <recommendedName>
        <fullName evidence="2">DUF6535 domain-containing protein</fullName>
    </recommendedName>
</protein>
<organism evidence="3 4">
    <name type="scientific">Multifurca ochricompacta</name>
    <dbReference type="NCBI Taxonomy" id="376703"/>
    <lineage>
        <taxon>Eukaryota</taxon>
        <taxon>Fungi</taxon>
        <taxon>Dikarya</taxon>
        <taxon>Basidiomycota</taxon>
        <taxon>Agaricomycotina</taxon>
        <taxon>Agaricomycetes</taxon>
        <taxon>Russulales</taxon>
        <taxon>Russulaceae</taxon>
        <taxon>Multifurca</taxon>
    </lineage>
</organism>
<name>A0AAD4QK36_9AGAM</name>
<keyword evidence="1" id="KW-0812">Transmembrane</keyword>